<name>A0A7G9Z219_9EURY</name>
<dbReference type="SUPFAM" id="SSF143011">
    <property type="entry name" value="RelE-like"/>
    <property type="match status" value="1"/>
</dbReference>
<dbReference type="InterPro" id="IPR035093">
    <property type="entry name" value="RelE/ParE_toxin_dom_sf"/>
</dbReference>
<protein>
    <recommendedName>
        <fullName evidence="3">Type II toxin-antitoxin system RelE/ParE family toxin</fullName>
    </recommendedName>
</protein>
<evidence type="ECO:0008006" key="3">
    <source>
        <dbReference type="Google" id="ProtNLM"/>
    </source>
</evidence>
<reference evidence="2" key="1">
    <citation type="submission" date="2020-06" db="EMBL/GenBank/DDBJ databases">
        <title>Unique genomic features of the anaerobic methanotrophic archaea.</title>
        <authorList>
            <person name="Chadwick G.L."/>
            <person name="Skennerton C.T."/>
            <person name="Laso-Perez R."/>
            <person name="Leu A.O."/>
            <person name="Speth D.R."/>
            <person name="Yu H."/>
            <person name="Morgan-Lang C."/>
            <person name="Hatzenpichler R."/>
            <person name="Goudeau D."/>
            <person name="Malmstrom R."/>
            <person name="Brazelton W.J."/>
            <person name="Woyke T."/>
            <person name="Hallam S.J."/>
            <person name="Tyson G.W."/>
            <person name="Wegener G."/>
            <person name="Boetius A."/>
            <person name="Orphan V."/>
        </authorList>
    </citation>
    <scope>NUCLEOTIDE SEQUENCE</scope>
</reference>
<dbReference type="EMBL" id="MT631574">
    <property type="protein sequence ID" value="QNO54303.1"/>
    <property type="molecule type" value="Genomic_DNA"/>
</dbReference>
<proteinExistence type="predicted"/>
<evidence type="ECO:0000313" key="2">
    <source>
        <dbReference type="EMBL" id="QNO54303.1"/>
    </source>
</evidence>
<dbReference type="AlphaFoldDB" id="A0A7G9Z219"/>
<evidence type="ECO:0000256" key="1">
    <source>
        <dbReference type="ARBA" id="ARBA00022649"/>
    </source>
</evidence>
<accession>A0A7G9Z219</accession>
<dbReference type="Pfam" id="PF05016">
    <property type="entry name" value="ParE_toxin"/>
    <property type="match status" value="1"/>
</dbReference>
<keyword evidence="1" id="KW-1277">Toxin-antitoxin system</keyword>
<dbReference type="Gene3D" id="3.30.2310.20">
    <property type="entry name" value="RelE-like"/>
    <property type="match status" value="1"/>
</dbReference>
<gene>
    <name evidence="2" type="ORF">FGBIHFOD_00043</name>
</gene>
<organism evidence="2">
    <name type="scientific">Candidatus Methanophaga sp. ANME-1 ERB7</name>
    <dbReference type="NCBI Taxonomy" id="2759913"/>
    <lineage>
        <taxon>Archaea</taxon>
        <taxon>Methanobacteriati</taxon>
        <taxon>Methanobacteriota</taxon>
        <taxon>Stenosarchaea group</taxon>
        <taxon>Methanomicrobia</taxon>
        <taxon>Candidatus Methanophagales</taxon>
        <taxon>Candidatus Methanophagaceae</taxon>
        <taxon>Candidatus Methanophaga</taxon>
    </lineage>
</organism>
<sequence>MKFERVRVGDYRILYEIYQDKNAVLIVNIDKRSRIYDG</sequence>
<dbReference type="InterPro" id="IPR007712">
    <property type="entry name" value="RelE/ParE_toxin"/>
</dbReference>